<dbReference type="SMART" id="SM00460">
    <property type="entry name" value="TGc"/>
    <property type="match status" value="1"/>
</dbReference>
<feature type="domain" description="Transglutaminase-like" evidence="3">
    <location>
        <begin position="241"/>
        <end position="295"/>
    </location>
</feature>
<gene>
    <name evidence="4" type="ORF">A2V71_01205</name>
</gene>
<dbReference type="Gene3D" id="3.10.620.30">
    <property type="match status" value="1"/>
</dbReference>
<evidence type="ECO:0000259" key="3">
    <source>
        <dbReference type="SMART" id="SM00460"/>
    </source>
</evidence>
<dbReference type="SUPFAM" id="SSF54001">
    <property type="entry name" value="Cysteine proteinases"/>
    <property type="match status" value="1"/>
</dbReference>
<comment type="caution">
    <text evidence="4">The sequence shown here is derived from an EMBL/GenBank/DDBJ whole genome shotgun (WGS) entry which is preliminary data.</text>
</comment>
<dbReference type="EMBL" id="MEZT01000004">
    <property type="protein sequence ID" value="OGD57257.1"/>
    <property type="molecule type" value="Genomic_DNA"/>
</dbReference>
<name>A0A1F5DQ13_9BACT</name>
<proteinExistence type="predicted"/>
<dbReference type="Pfam" id="PF01841">
    <property type="entry name" value="Transglut_core"/>
    <property type="match status" value="1"/>
</dbReference>
<organism evidence="4 5">
    <name type="scientific">Candidatus Berkelbacteria bacterium RBG_13_40_8</name>
    <dbReference type="NCBI Taxonomy" id="1797467"/>
    <lineage>
        <taxon>Bacteria</taxon>
        <taxon>Candidatus Berkelbacteria</taxon>
    </lineage>
</organism>
<feature type="region of interest" description="Disordered" evidence="1">
    <location>
        <begin position="51"/>
        <end position="84"/>
    </location>
</feature>
<dbReference type="InterPro" id="IPR038765">
    <property type="entry name" value="Papain-like_cys_pep_sf"/>
</dbReference>
<keyword evidence="2" id="KW-0812">Transmembrane</keyword>
<dbReference type="InterPro" id="IPR002931">
    <property type="entry name" value="Transglutaminase-like"/>
</dbReference>
<evidence type="ECO:0000313" key="5">
    <source>
        <dbReference type="Proteomes" id="UP000178764"/>
    </source>
</evidence>
<evidence type="ECO:0000256" key="1">
    <source>
        <dbReference type="SAM" id="MobiDB-lite"/>
    </source>
</evidence>
<sequence>MKRNLSNQGQSIIGIIIVLVAVGLISSGFYYYLSKQTQEVNEEAIFSPTITPLPEEVTPTPTPTPTLTPAPTPNPTPTLTPTPTPVVQKCTDGTIYGQCSATKPKYCEKGNLVNKCSICDCHSGQQCQTAENCVVSPCVDNDYYCPWECNNWKLDNDCGVPQIYDFVESRNISDYLGNMIHWDDTAWRNYQPLINKVNEIINGITDDFDKAKAIANWVKHSKIYQLQGTSAANQRGSVIDIFNAQEGVCEDAAILTTAMFRIAGFPARVILPVDAWHAYSEVFIENRWVSFDSVFGSGNVSVADPGTSLIYNNKFYKHEPKFITIFSDGRTYDITNVSYYKVNIIQRAIFKSGEADIKIGWSLDTQQLIKEKYCTLSSFKTSQEEKYGLSPIEKTLTMDGSKYSLNCVVIFESDQHTEHNELITITFTGTKVQTESVISDGYIAIDIETVNIRNTHLEWGTIYIPKTDVTLFKNQDNSYSLIYDKASYSDFTNVKWEIKSNNLNCDWYNCEYTNNNNYSQNIQPTGILGYGDGGMPPDHFNGFVRVKLPEGSYKLIYLIPFYGIVAYKLFQIKPNQEIVIYPDELSKGSTTDINLFSLVQSSLLSSIEGLSP</sequence>
<dbReference type="AlphaFoldDB" id="A0A1F5DQ13"/>
<keyword evidence="2" id="KW-1133">Transmembrane helix</keyword>
<feature type="compositionally biased region" description="Pro residues" evidence="1">
    <location>
        <begin position="60"/>
        <end position="84"/>
    </location>
</feature>
<keyword evidence="2" id="KW-0472">Membrane</keyword>
<evidence type="ECO:0000256" key="2">
    <source>
        <dbReference type="SAM" id="Phobius"/>
    </source>
</evidence>
<evidence type="ECO:0000313" key="4">
    <source>
        <dbReference type="EMBL" id="OGD57257.1"/>
    </source>
</evidence>
<accession>A0A1F5DQ13</accession>
<dbReference type="Proteomes" id="UP000178764">
    <property type="component" value="Unassembled WGS sequence"/>
</dbReference>
<feature type="transmembrane region" description="Helical" evidence="2">
    <location>
        <begin position="12"/>
        <end position="33"/>
    </location>
</feature>
<protein>
    <recommendedName>
        <fullName evidence="3">Transglutaminase-like domain-containing protein</fullName>
    </recommendedName>
</protein>
<reference evidence="4 5" key="1">
    <citation type="journal article" date="2016" name="Nat. Commun.">
        <title>Thousands of microbial genomes shed light on interconnected biogeochemical processes in an aquifer system.</title>
        <authorList>
            <person name="Anantharaman K."/>
            <person name="Brown C.T."/>
            <person name="Hug L.A."/>
            <person name="Sharon I."/>
            <person name="Castelle C.J."/>
            <person name="Probst A.J."/>
            <person name="Thomas B.C."/>
            <person name="Singh A."/>
            <person name="Wilkins M.J."/>
            <person name="Karaoz U."/>
            <person name="Brodie E.L."/>
            <person name="Williams K.H."/>
            <person name="Hubbard S.S."/>
            <person name="Banfield J.F."/>
        </authorList>
    </citation>
    <scope>NUCLEOTIDE SEQUENCE [LARGE SCALE GENOMIC DNA]</scope>
</reference>